<name>A0AAV0IYB7_9ROSI</name>
<evidence type="ECO:0000313" key="2">
    <source>
        <dbReference type="Proteomes" id="UP001154282"/>
    </source>
</evidence>
<comment type="caution">
    <text evidence="1">The sequence shown here is derived from an EMBL/GenBank/DDBJ whole genome shotgun (WGS) entry which is preliminary data.</text>
</comment>
<organism evidence="1 2">
    <name type="scientific">Linum tenue</name>
    <dbReference type="NCBI Taxonomy" id="586396"/>
    <lineage>
        <taxon>Eukaryota</taxon>
        <taxon>Viridiplantae</taxon>
        <taxon>Streptophyta</taxon>
        <taxon>Embryophyta</taxon>
        <taxon>Tracheophyta</taxon>
        <taxon>Spermatophyta</taxon>
        <taxon>Magnoliopsida</taxon>
        <taxon>eudicotyledons</taxon>
        <taxon>Gunneridae</taxon>
        <taxon>Pentapetalae</taxon>
        <taxon>rosids</taxon>
        <taxon>fabids</taxon>
        <taxon>Malpighiales</taxon>
        <taxon>Linaceae</taxon>
        <taxon>Linum</taxon>
    </lineage>
</organism>
<evidence type="ECO:0000313" key="1">
    <source>
        <dbReference type="EMBL" id="CAI0402653.1"/>
    </source>
</evidence>
<dbReference type="EMBL" id="CAMGYJ010000004">
    <property type="protein sequence ID" value="CAI0402653.1"/>
    <property type="molecule type" value="Genomic_DNA"/>
</dbReference>
<dbReference type="Proteomes" id="UP001154282">
    <property type="component" value="Unassembled WGS sequence"/>
</dbReference>
<keyword evidence="2" id="KW-1185">Reference proteome</keyword>
<accession>A0AAV0IYB7</accession>
<proteinExistence type="predicted"/>
<protein>
    <submittedName>
        <fullName evidence="1">Uncharacterized protein</fullName>
    </submittedName>
</protein>
<dbReference type="AlphaFoldDB" id="A0AAV0IYB7"/>
<sequence>SNDANPLISSFFLSETKEETRSGLPHSFSFYLWRQRSKYTDIFSFFFYKKAYSFFLDPDLRDWQNYDGGDKANPTATGGGQSSRWLLSWTQASFRLPFSIADHRHQSRSSPNRPEI</sequence>
<gene>
    <name evidence="1" type="ORF">LITE_LOCUS11707</name>
</gene>
<reference evidence="1" key="1">
    <citation type="submission" date="2022-08" db="EMBL/GenBank/DDBJ databases">
        <authorList>
            <person name="Gutierrez-Valencia J."/>
        </authorList>
    </citation>
    <scope>NUCLEOTIDE SEQUENCE</scope>
</reference>
<feature type="non-terminal residue" evidence="1">
    <location>
        <position position="1"/>
    </location>
</feature>